<evidence type="ECO:0000313" key="1">
    <source>
        <dbReference type="EMBL" id="SFO92666.1"/>
    </source>
</evidence>
<sequence>MLILTGAAAAAIRNLSSQSGLARDGGMRIAPGHDDPSLLTMAVTDRPASTDEVMEIDGTRLFLEPTTTAALRGKVLDARIGEHGHVVFVINAPSR</sequence>
<dbReference type="InParanoid" id="A0A1I5L715"/>
<gene>
    <name evidence="1" type="ORF">SAMN04489713_110264</name>
</gene>
<organism evidence="1 2">
    <name type="scientific">Actinomadura madurae</name>
    <dbReference type="NCBI Taxonomy" id="1993"/>
    <lineage>
        <taxon>Bacteria</taxon>
        <taxon>Bacillati</taxon>
        <taxon>Actinomycetota</taxon>
        <taxon>Actinomycetes</taxon>
        <taxon>Streptosporangiales</taxon>
        <taxon>Thermomonosporaceae</taxon>
        <taxon>Actinomadura</taxon>
    </lineage>
</organism>
<dbReference type="RefSeq" id="WP_021593459.1">
    <property type="nucleotide sequence ID" value="NZ_CP083237.1"/>
</dbReference>
<dbReference type="AlphaFoldDB" id="A0A1I5L715"/>
<dbReference type="STRING" id="1993.SAMN04489713_110264"/>
<protein>
    <submittedName>
        <fullName evidence="1">Fe-S cluster assembly iron-binding protein IscA</fullName>
    </submittedName>
</protein>
<proteinExistence type="predicted"/>
<reference evidence="1 2" key="1">
    <citation type="submission" date="2016-10" db="EMBL/GenBank/DDBJ databases">
        <authorList>
            <person name="de Groot N.N."/>
        </authorList>
    </citation>
    <scope>NUCLEOTIDE SEQUENCE [LARGE SCALE GENOMIC DNA]</scope>
    <source>
        <strain evidence="1 2">DSM 43067</strain>
    </source>
</reference>
<keyword evidence="2" id="KW-1185">Reference proteome</keyword>
<dbReference type="Proteomes" id="UP000183413">
    <property type="component" value="Unassembled WGS sequence"/>
</dbReference>
<dbReference type="GeneID" id="99650448"/>
<evidence type="ECO:0000313" key="2">
    <source>
        <dbReference type="Proteomes" id="UP000183413"/>
    </source>
</evidence>
<name>A0A1I5L715_9ACTN</name>
<dbReference type="SUPFAM" id="SSF89360">
    <property type="entry name" value="HesB-like domain"/>
    <property type="match status" value="1"/>
</dbReference>
<dbReference type="InterPro" id="IPR035903">
    <property type="entry name" value="HesB-like_dom_sf"/>
</dbReference>
<dbReference type="EMBL" id="FOVH01000010">
    <property type="protein sequence ID" value="SFO92666.1"/>
    <property type="molecule type" value="Genomic_DNA"/>
</dbReference>
<accession>A0A1I5L715</accession>